<keyword evidence="12" id="KW-0408">Iron</keyword>
<feature type="domain" description="4Fe-4S ferredoxin-type" evidence="19">
    <location>
        <begin position="326"/>
        <end position="355"/>
    </location>
</feature>
<evidence type="ECO:0000256" key="17">
    <source>
        <dbReference type="ARBA" id="ARBA00032722"/>
    </source>
</evidence>
<keyword evidence="13" id="KW-0411">Iron-sulfur</keyword>
<organism evidence="20 21">
    <name type="scientific">Maledivibacter halophilus</name>
    <dbReference type="NCBI Taxonomy" id="36842"/>
    <lineage>
        <taxon>Bacteria</taxon>
        <taxon>Bacillati</taxon>
        <taxon>Bacillota</taxon>
        <taxon>Clostridia</taxon>
        <taxon>Peptostreptococcales</taxon>
        <taxon>Caminicellaceae</taxon>
        <taxon>Maledivibacter</taxon>
    </lineage>
</organism>
<dbReference type="RefSeq" id="WP_079491796.1">
    <property type="nucleotide sequence ID" value="NZ_FUZT01000005.1"/>
</dbReference>
<keyword evidence="10" id="KW-0665">Pyrimidine biosynthesis</keyword>
<dbReference type="GO" id="GO:0004589">
    <property type="term" value="F:dihydroorotate dehydrogenase (NAD+) activity"/>
    <property type="evidence" value="ECO:0007669"/>
    <property type="project" value="UniProtKB-EC"/>
</dbReference>
<keyword evidence="21" id="KW-1185">Reference proteome</keyword>
<evidence type="ECO:0000256" key="14">
    <source>
        <dbReference type="ARBA" id="ARBA00029718"/>
    </source>
</evidence>
<evidence type="ECO:0000256" key="6">
    <source>
        <dbReference type="ARBA" id="ARBA00018101"/>
    </source>
</evidence>
<accession>A0A1T5L2M1</accession>
<evidence type="ECO:0000256" key="4">
    <source>
        <dbReference type="ARBA" id="ARBA00010804"/>
    </source>
</evidence>
<keyword evidence="9" id="KW-0479">Metal-binding</keyword>
<dbReference type="InterPro" id="IPR013785">
    <property type="entry name" value="Aldolase_TIM"/>
</dbReference>
<evidence type="ECO:0000256" key="10">
    <source>
        <dbReference type="ARBA" id="ARBA00022975"/>
    </source>
</evidence>
<dbReference type="PROSITE" id="PS00198">
    <property type="entry name" value="4FE4S_FER_1"/>
    <property type="match status" value="2"/>
</dbReference>
<dbReference type="InterPro" id="IPR023359">
    <property type="entry name" value="Dihydro_DH_chainA_dom2"/>
</dbReference>
<reference evidence="20 21" key="1">
    <citation type="submission" date="2017-02" db="EMBL/GenBank/DDBJ databases">
        <authorList>
            <person name="Peterson S.W."/>
        </authorList>
    </citation>
    <scope>NUCLEOTIDE SEQUENCE [LARGE SCALE GENOMIC DNA]</scope>
    <source>
        <strain evidence="20 21">M1</strain>
    </source>
</reference>
<dbReference type="SUPFAM" id="SSF51395">
    <property type="entry name" value="FMN-linked oxidoreductases"/>
    <property type="match status" value="1"/>
</dbReference>
<comment type="function">
    <text evidence="2">Catalyzes the conversion of dihydroorotate to orotate with NAD(+) as electron acceptor.</text>
</comment>
<dbReference type="PANTHER" id="PTHR48109">
    <property type="entry name" value="DIHYDROOROTATE DEHYDROGENASE (QUINONE), MITOCHONDRIAL-RELATED"/>
    <property type="match status" value="1"/>
</dbReference>
<evidence type="ECO:0000256" key="15">
    <source>
        <dbReference type="ARBA" id="ARBA00030119"/>
    </source>
</evidence>
<evidence type="ECO:0000313" key="20">
    <source>
        <dbReference type="EMBL" id="SKC69859.1"/>
    </source>
</evidence>
<keyword evidence="11" id="KW-0560">Oxidoreductase</keyword>
<dbReference type="GO" id="GO:0006221">
    <property type="term" value="P:pyrimidine nucleotide biosynthetic process"/>
    <property type="evidence" value="ECO:0007669"/>
    <property type="project" value="UniProtKB-KW"/>
</dbReference>
<dbReference type="GO" id="GO:0051536">
    <property type="term" value="F:iron-sulfur cluster binding"/>
    <property type="evidence" value="ECO:0007669"/>
    <property type="project" value="UniProtKB-KW"/>
</dbReference>
<dbReference type="GO" id="GO:0046872">
    <property type="term" value="F:metal ion binding"/>
    <property type="evidence" value="ECO:0007669"/>
    <property type="project" value="UniProtKB-KW"/>
</dbReference>
<dbReference type="OrthoDB" id="9794954at2"/>
<dbReference type="Pfam" id="PF01180">
    <property type="entry name" value="DHO_dh"/>
    <property type="match status" value="1"/>
</dbReference>
<dbReference type="STRING" id="36842.SAMN02194393_02318"/>
<dbReference type="InterPro" id="IPR017900">
    <property type="entry name" value="4Fe4S_Fe_S_CS"/>
</dbReference>
<evidence type="ECO:0000256" key="13">
    <source>
        <dbReference type="ARBA" id="ARBA00023014"/>
    </source>
</evidence>
<protein>
    <recommendedName>
        <fullName evidence="6">Dihydroorotate dehydrogenase B (NAD(+)), catalytic subunit</fullName>
        <ecNumber evidence="5">1.3.1.14</ecNumber>
    </recommendedName>
    <alternativeName>
        <fullName evidence="14">Dihydroorotate oxidase B</fullName>
    </alternativeName>
    <alternativeName>
        <fullName evidence="17">Dihydrothymine dehydrogenase</fullName>
    </alternativeName>
    <alternativeName>
        <fullName evidence="15">Dihydrouracil dehydrogenase</fullName>
    </alternativeName>
    <alternativeName>
        <fullName evidence="16">Orotate reductase (NADH)</fullName>
    </alternativeName>
</protein>
<dbReference type="EC" id="1.3.1.14" evidence="5"/>
<proteinExistence type="inferred from homology"/>
<evidence type="ECO:0000313" key="21">
    <source>
        <dbReference type="Proteomes" id="UP000190285"/>
    </source>
</evidence>
<dbReference type="InterPro" id="IPR005720">
    <property type="entry name" value="Dihydroorotate_DH_cat"/>
</dbReference>
<evidence type="ECO:0000256" key="8">
    <source>
        <dbReference type="ARBA" id="ARBA00022643"/>
    </source>
</evidence>
<comment type="similarity">
    <text evidence="4">Belongs to the dihydropyrimidine dehydrogenase family.</text>
</comment>
<dbReference type="AlphaFoldDB" id="A0A1T5L2M1"/>
<dbReference type="InterPro" id="IPR050074">
    <property type="entry name" value="DHO_dehydrogenase"/>
</dbReference>
<evidence type="ECO:0000256" key="5">
    <source>
        <dbReference type="ARBA" id="ARBA00012061"/>
    </source>
</evidence>
<dbReference type="Gene3D" id="3.30.70.20">
    <property type="match status" value="1"/>
</dbReference>
<evidence type="ECO:0000256" key="2">
    <source>
        <dbReference type="ARBA" id="ARBA00003616"/>
    </source>
</evidence>
<dbReference type="EMBL" id="FUZT01000005">
    <property type="protein sequence ID" value="SKC69859.1"/>
    <property type="molecule type" value="Genomic_DNA"/>
</dbReference>
<name>A0A1T5L2M1_9FIRM</name>
<dbReference type="PANTHER" id="PTHR48109:SF1">
    <property type="entry name" value="DIHYDROOROTATE DEHYDROGENASE (FUMARATE)"/>
    <property type="match status" value="1"/>
</dbReference>
<gene>
    <name evidence="20" type="ORF">SAMN02194393_02318</name>
</gene>
<dbReference type="GO" id="GO:0005737">
    <property type="term" value="C:cytoplasm"/>
    <property type="evidence" value="ECO:0007669"/>
    <property type="project" value="InterPro"/>
</dbReference>
<comment type="pathway">
    <text evidence="3">Pyrimidine metabolism; UMP biosynthesis via de novo pathway; orotate from (S)-dihydroorotate (NAD(+) route): step 1/1.</text>
</comment>
<evidence type="ECO:0000256" key="18">
    <source>
        <dbReference type="ARBA" id="ARBA00048996"/>
    </source>
</evidence>
<evidence type="ECO:0000256" key="7">
    <source>
        <dbReference type="ARBA" id="ARBA00022630"/>
    </source>
</evidence>
<dbReference type="SUPFAM" id="SSF54862">
    <property type="entry name" value="4Fe-4S ferredoxins"/>
    <property type="match status" value="1"/>
</dbReference>
<evidence type="ECO:0000259" key="19">
    <source>
        <dbReference type="PROSITE" id="PS51379"/>
    </source>
</evidence>
<dbReference type="Proteomes" id="UP000190285">
    <property type="component" value="Unassembled WGS sequence"/>
</dbReference>
<dbReference type="GO" id="GO:0006207">
    <property type="term" value="P:'de novo' pyrimidine nucleobase biosynthetic process"/>
    <property type="evidence" value="ECO:0007669"/>
    <property type="project" value="TreeGrafter"/>
</dbReference>
<evidence type="ECO:0000256" key="11">
    <source>
        <dbReference type="ARBA" id="ARBA00023002"/>
    </source>
</evidence>
<dbReference type="InterPro" id="IPR017896">
    <property type="entry name" value="4Fe4S_Fe-S-bd"/>
</dbReference>
<evidence type="ECO:0000256" key="16">
    <source>
        <dbReference type="ARBA" id="ARBA00032046"/>
    </source>
</evidence>
<dbReference type="Gene3D" id="2.30.26.10">
    <property type="entry name" value="Dihydroorotate Dehydrogenase A, chain A, domain 2"/>
    <property type="match status" value="1"/>
</dbReference>
<evidence type="ECO:0000256" key="3">
    <source>
        <dbReference type="ARBA" id="ARBA00004715"/>
    </source>
</evidence>
<sequence length="363" mass="39977">MYNLLGIELKSPIIIGSGPLSYNAQAIKKLFDAGAGAVVTKTIRREKAINPAPHMALTTNNSLINNEKWTDVNPETWINREIPKLKDMGVVTIVSIGHTLEESSELVEKIEKAGANIIELVSYDYKDLIPMVKDTKKRVDIPVIVKLPPRIDDIGNFSRKLEKAGADAITACDSVGPAFRINIETGKPLLGGNGFGWLSGEVIKPIILHKIYEIKKKVNIPIIGLGGCMTGADAVEMIMAGANFIGICTAPILKGENIINKIYRDCLAHLERLGYESIDEALGIVQKNLGKSNERTKFQFVYHEDKCTGCKLCEKVCGYGARKLKDTMEFDEDECRYCGLCISICPTKALKAIELENSYEETL</sequence>
<evidence type="ECO:0000256" key="1">
    <source>
        <dbReference type="ARBA" id="ARBA00001917"/>
    </source>
</evidence>
<comment type="catalytic activity">
    <reaction evidence="18">
        <text>(S)-dihydroorotate + NAD(+) = orotate + NADH + H(+)</text>
        <dbReference type="Rhea" id="RHEA:13513"/>
        <dbReference type="ChEBI" id="CHEBI:15378"/>
        <dbReference type="ChEBI" id="CHEBI:30839"/>
        <dbReference type="ChEBI" id="CHEBI:30864"/>
        <dbReference type="ChEBI" id="CHEBI:57540"/>
        <dbReference type="ChEBI" id="CHEBI:57945"/>
        <dbReference type="EC" id="1.3.1.14"/>
    </reaction>
</comment>
<evidence type="ECO:0000256" key="9">
    <source>
        <dbReference type="ARBA" id="ARBA00022723"/>
    </source>
</evidence>
<keyword evidence="8" id="KW-0288">FMN</keyword>
<feature type="domain" description="4Fe-4S ferredoxin-type" evidence="19">
    <location>
        <begin position="298"/>
        <end position="325"/>
    </location>
</feature>
<dbReference type="PROSITE" id="PS51379">
    <property type="entry name" value="4FE4S_FER_2"/>
    <property type="match status" value="2"/>
</dbReference>
<keyword evidence="7" id="KW-0285">Flavoprotein</keyword>
<dbReference type="Gene3D" id="3.20.20.70">
    <property type="entry name" value="Aldolase class I"/>
    <property type="match status" value="1"/>
</dbReference>
<comment type="cofactor">
    <cofactor evidence="1">
        <name>FMN</name>
        <dbReference type="ChEBI" id="CHEBI:58210"/>
    </cofactor>
</comment>
<evidence type="ECO:0000256" key="12">
    <source>
        <dbReference type="ARBA" id="ARBA00023004"/>
    </source>
</evidence>
<dbReference type="Pfam" id="PF12838">
    <property type="entry name" value="Fer4_7"/>
    <property type="match status" value="1"/>
</dbReference>